<sequence length="256" mass="29565">MRIDFVLLHQAAYGGWEVPLGPTNQHILFLVTKGAVIYEIEGKTLQIGQGEGLFMPKGTLRTSTAIPGDPHVMYAAYFSDVPWEELAPFLNEPYKWFRPHSYDYLKQRFSMLHECWVGKMQGYDLITRGILMEMMGIVQRDLFAGSRPSSRRSLVLQMQEYIIRHYCEQLQISDLANYVDRSPTYVSTVFKQVTNRSPITYMHEVRIAAARDLLMTTNMTIGEIAETLGYCDQTYFNHMYKKIVGHPPSYTLKLQN</sequence>
<evidence type="ECO:0000313" key="6">
    <source>
        <dbReference type="Proteomes" id="UP000612456"/>
    </source>
</evidence>
<dbReference type="SUPFAM" id="SSF51215">
    <property type="entry name" value="Regulatory protein AraC"/>
    <property type="match status" value="1"/>
</dbReference>
<dbReference type="Gene3D" id="1.10.10.60">
    <property type="entry name" value="Homeodomain-like"/>
    <property type="match status" value="2"/>
</dbReference>
<dbReference type="Proteomes" id="UP000612456">
    <property type="component" value="Unassembled WGS sequence"/>
</dbReference>
<protein>
    <submittedName>
        <fullName evidence="5">AraC family transcriptional regulator</fullName>
    </submittedName>
</protein>
<reference evidence="5" key="2">
    <citation type="submission" date="2020-09" db="EMBL/GenBank/DDBJ databases">
        <authorList>
            <person name="Sun Q."/>
            <person name="Zhou Y."/>
        </authorList>
    </citation>
    <scope>NUCLEOTIDE SEQUENCE</scope>
    <source>
        <strain evidence="5">CGMCC 1.15178</strain>
    </source>
</reference>
<dbReference type="AlphaFoldDB" id="A0A916YJC2"/>
<keyword evidence="6" id="KW-1185">Reference proteome</keyword>
<dbReference type="InterPro" id="IPR018060">
    <property type="entry name" value="HTH_AraC"/>
</dbReference>
<evidence type="ECO:0000259" key="4">
    <source>
        <dbReference type="PROSITE" id="PS01124"/>
    </source>
</evidence>
<dbReference type="PANTHER" id="PTHR43280">
    <property type="entry name" value="ARAC-FAMILY TRANSCRIPTIONAL REGULATOR"/>
    <property type="match status" value="1"/>
</dbReference>
<dbReference type="InterPro" id="IPR037923">
    <property type="entry name" value="HTH-like"/>
</dbReference>
<dbReference type="PROSITE" id="PS01124">
    <property type="entry name" value="HTH_ARAC_FAMILY_2"/>
    <property type="match status" value="1"/>
</dbReference>
<feature type="domain" description="HTH araC/xylS-type" evidence="4">
    <location>
        <begin position="156"/>
        <end position="254"/>
    </location>
</feature>
<evidence type="ECO:0000313" key="5">
    <source>
        <dbReference type="EMBL" id="GGD47055.1"/>
    </source>
</evidence>
<dbReference type="SMART" id="SM00342">
    <property type="entry name" value="HTH_ARAC"/>
    <property type="match status" value="1"/>
</dbReference>
<comment type="caution">
    <text evidence="5">The sequence shown here is derived from an EMBL/GenBank/DDBJ whole genome shotgun (WGS) entry which is preliminary data.</text>
</comment>
<dbReference type="InterPro" id="IPR018062">
    <property type="entry name" value="HTH_AraC-typ_CS"/>
</dbReference>
<dbReference type="Pfam" id="PF02311">
    <property type="entry name" value="AraC_binding"/>
    <property type="match status" value="1"/>
</dbReference>
<keyword evidence="2" id="KW-0238">DNA-binding</keyword>
<dbReference type="GO" id="GO:0043565">
    <property type="term" value="F:sequence-specific DNA binding"/>
    <property type="evidence" value="ECO:0007669"/>
    <property type="project" value="InterPro"/>
</dbReference>
<evidence type="ECO:0000256" key="2">
    <source>
        <dbReference type="ARBA" id="ARBA00023125"/>
    </source>
</evidence>
<evidence type="ECO:0000256" key="3">
    <source>
        <dbReference type="ARBA" id="ARBA00023163"/>
    </source>
</evidence>
<name>A0A916YJC2_9BACL</name>
<dbReference type="RefSeq" id="WP_188988052.1">
    <property type="nucleotide sequence ID" value="NZ_BMHP01000001.1"/>
</dbReference>
<evidence type="ECO:0000256" key="1">
    <source>
        <dbReference type="ARBA" id="ARBA00023015"/>
    </source>
</evidence>
<keyword evidence="3" id="KW-0804">Transcription</keyword>
<dbReference type="InterPro" id="IPR003313">
    <property type="entry name" value="AraC-bd"/>
</dbReference>
<dbReference type="EMBL" id="BMHP01000001">
    <property type="protein sequence ID" value="GGD47055.1"/>
    <property type="molecule type" value="Genomic_DNA"/>
</dbReference>
<organism evidence="5 6">
    <name type="scientific">Paenibacillus nasutitermitis</name>
    <dbReference type="NCBI Taxonomy" id="1652958"/>
    <lineage>
        <taxon>Bacteria</taxon>
        <taxon>Bacillati</taxon>
        <taxon>Bacillota</taxon>
        <taxon>Bacilli</taxon>
        <taxon>Bacillales</taxon>
        <taxon>Paenibacillaceae</taxon>
        <taxon>Paenibacillus</taxon>
    </lineage>
</organism>
<dbReference type="Pfam" id="PF12833">
    <property type="entry name" value="HTH_18"/>
    <property type="match status" value="1"/>
</dbReference>
<proteinExistence type="predicted"/>
<dbReference type="GO" id="GO:0003700">
    <property type="term" value="F:DNA-binding transcription factor activity"/>
    <property type="evidence" value="ECO:0007669"/>
    <property type="project" value="InterPro"/>
</dbReference>
<dbReference type="InterPro" id="IPR009057">
    <property type="entry name" value="Homeodomain-like_sf"/>
</dbReference>
<dbReference type="PROSITE" id="PS00041">
    <property type="entry name" value="HTH_ARAC_FAMILY_1"/>
    <property type="match status" value="1"/>
</dbReference>
<keyword evidence="1" id="KW-0805">Transcription regulation</keyword>
<gene>
    <name evidence="5" type="ORF">GCM10010911_00740</name>
</gene>
<dbReference type="SUPFAM" id="SSF46689">
    <property type="entry name" value="Homeodomain-like"/>
    <property type="match status" value="2"/>
</dbReference>
<dbReference type="PANTHER" id="PTHR43280:SF2">
    <property type="entry name" value="HTH-TYPE TRANSCRIPTIONAL REGULATOR EXSA"/>
    <property type="match status" value="1"/>
</dbReference>
<reference evidence="5" key="1">
    <citation type="journal article" date="2014" name="Int. J. Syst. Evol. Microbiol.">
        <title>Complete genome sequence of Corynebacterium casei LMG S-19264T (=DSM 44701T), isolated from a smear-ripened cheese.</title>
        <authorList>
            <consortium name="US DOE Joint Genome Institute (JGI-PGF)"/>
            <person name="Walter F."/>
            <person name="Albersmeier A."/>
            <person name="Kalinowski J."/>
            <person name="Ruckert C."/>
        </authorList>
    </citation>
    <scope>NUCLEOTIDE SEQUENCE</scope>
    <source>
        <strain evidence="5">CGMCC 1.15178</strain>
    </source>
</reference>
<accession>A0A916YJC2</accession>